<organism evidence="2 3">
    <name type="scientific">Aspergillus granulosus</name>
    <dbReference type="NCBI Taxonomy" id="176169"/>
    <lineage>
        <taxon>Eukaryota</taxon>
        <taxon>Fungi</taxon>
        <taxon>Dikarya</taxon>
        <taxon>Ascomycota</taxon>
        <taxon>Pezizomycotina</taxon>
        <taxon>Eurotiomycetes</taxon>
        <taxon>Eurotiomycetidae</taxon>
        <taxon>Eurotiales</taxon>
        <taxon>Aspergillaceae</taxon>
        <taxon>Aspergillus</taxon>
        <taxon>Aspergillus subgen. Nidulantes</taxon>
    </lineage>
</organism>
<comment type="caution">
    <text evidence="2">The sequence shown here is derived from an EMBL/GenBank/DDBJ whole genome shotgun (WGS) entry which is preliminary data.</text>
</comment>
<evidence type="ECO:0000256" key="1">
    <source>
        <dbReference type="SAM" id="MobiDB-lite"/>
    </source>
</evidence>
<proteinExistence type="predicted"/>
<evidence type="ECO:0000313" key="2">
    <source>
        <dbReference type="EMBL" id="KAL2814791.1"/>
    </source>
</evidence>
<name>A0ABR4HH37_9EURO</name>
<evidence type="ECO:0000313" key="3">
    <source>
        <dbReference type="Proteomes" id="UP001610334"/>
    </source>
</evidence>
<keyword evidence="3" id="KW-1185">Reference proteome</keyword>
<feature type="region of interest" description="Disordered" evidence="1">
    <location>
        <begin position="1"/>
        <end position="35"/>
    </location>
</feature>
<reference evidence="2 3" key="1">
    <citation type="submission" date="2024-07" db="EMBL/GenBank/DDBJ databases">
        <title>Section-level genome sequencing and comparative genomics of Aspergillus sections Usti and Cavernicolus.</title>
        <authorList>
            <consortium name="Lawrence Berkeley National Laboratory"/>
            <person name="Nybo J.L."/>
            <person name="Vesth T.C."/>
            <person name="Theobald S."/>
            <person name="Frisvad J.C."/>
            <person name="Larsen T.O."/>
            <person name="Kjaerboelling I."/>
            <person name="Rothschild-Mancinelli K."/>
            <person name="Lyhne E.K."/>
            <person name="Kogle M.E."/>
            <person name="Barry K."/>
            <person name="Clum A."/>
            <person name="Na H."/>
            <person name="Ledsgaard L."/>
            <person name="Lin J."/>
            <person name="Lipzen A."/>
            <person name="Kuo A."/>
            <person name="Riley R."/>
            <person name="Mondo S."/>
            <person name="Labutti K."/>
            <person name="Haridas S."/>
            <person name="Pangalinan J."/>
            <person name="Salamov A.A."/>
            <person name="Simmons B.A."/>
            <person name="Magnuson J.K."/>
            <person name="Chen J."/>
            <person name="Drula E."/>
            <person name="Henrissat B."/>
            <person name="Wiebenga A."/>
            <person name="Lubbers R.J."/>
            <person name="Gomes A.C."/>
            <person name="Makela M.R."/>
            <person name="Stajich J."/>
            <person name="Grigoriev I.V."/>
            <person name="Mortensen U.H."/>
            <person name="De Vries R.P."/>
            <person name="Baker S.E."/>
            <person name="Andersen M.R."/>
        </authorList>
    </citation>
    <scope>NUCLEOTIDE SEQUENCE [LARGE SCALE GENOMIC DNA]</scope>
    <source>
        <strain evidence="2 3">CBS 588.65</strain>
    </source>
</reference>
<sequence length="288" mass="33590">MFPRLPIGRLFPNRGGNGQQLPEEQQPDGPKPEDEFYPAPFDVLKVRHILLWKIRPEGLPAEVVDMIVDAAEYWPSFEITMGERRVIRKDVDEALLCTTPLCYDEKTLDTPSPKLLPHRTVHPCRKIQFHIVSHDQGGYNESHRLRTNSDAYNGSFTWFDIEVIHRAHETPGKTTIQKKMNPEDRRPQHFGPDNPLLLPRQNTLQRNRTKVQRPQRHNVVWHYLDNIAMESPEAEELERNNGRGRDTFAGKQVRELEPGDSIIVWARARFPGWLNYVNELSVRVFWVL</sequence>
<dbReference type="EMBL" id="JBFXLT010000031">
    <property type="protein sequence ID" value="KAL2814791.1"/>
    <property type="molecule type" value="Genomic_DNA"/>
</dbReference>
<dbReference type="Proteomes" id="UP001610334">
    <property type="component" value="Unassembled WGS sequence"/>
</dbReference>
<protein>
    <submittedName>
        <fullName evidence="2">Uncharacterized protein</fullName>
    </submittedName>
</protein>
<feature type="region of interest" description="Disordered" evidence="1">
    <location>
        <begin position="176"/>
        <end position="196"/>
    </location>
</feature>
<gene>
    <name evidence="2" type="ORF">BJX63DRAFT_191514</name>
</gene>
<accession>A0ABR4HH37</accession>